<dbReference type="EMBL" id="JGVP01000056">
    <property type="protein sequence ID" value="KFB86512.1"/>
    <property type="molecule type" value="Genomic_DNA"/>
</dbReference>
<gene>
    <name evidence="2" type="ORF">CR62_20090</name>
    <name evidence="1" type="ORF">DHV72_17745</name>
</gene>
<name>A0A7G2JWA0_9GAMM</name>
<protein>
    <submittedName>
        <fullName evidence="1">Uncharacterized protein</fullName>
    </submittedName>
</protein>
<dbReference type="EMBL" id="DPSM01000023">
    <property type="protein sequence ID" value="HCK01843.1"/>
    <property type="molecule type" value="Genomic_DNA"/>
</dbReference>
<evidence type="ECO:0000313" key="4">
    <source>
        <dbReference type="Proteomes" id="UP000262210"/>
    </source>
</evidence>
<evidence type="ECO:0000313" key="3">
    <source>
        <dbReference type="Proteomes" id="UP000028721"/>
    </source>
</evidence>
<dbReference type="Proteomes" id="UP000028721">
    <property type="component" value="Unassembled WGS sequence"/>
</dbReference>
<keyword evidence="3" id="KW-1185">Reference proteome</keyword>
<organism evidence="1 4">
    <name type="scientific">Serratia grimesii</name>
    <dbReference type="NCBI Taxonomy" id="82995"/>
    <lineage>
        <taxon>Bacteria</taxon>
        <taxon>Pseudomonadati</taxon>
        <taxon>Pseudomonadota</taxon>
        <taxon>Gammaproteobacteria</taxon>
        <taxon>Enterobacterales</taxon>
        <taxon>Yersiniaceae</taxon>
        <taxon>Serratia</taxon>
    </lineage>
</organism>
<reference evidence="2 3" key="1">
    <citation type="submission" date="2014-03" db="EMBL/GenBank/DDBJ databases">
        <title>Draft genome sequence of the Serratia grimesii strain a2.</title>
        <authorList>
            <person name="Toymentseva A."/>
            <person name="Kazakov S."/>
            <person name="Giliazeva A."/>
            <person name="Ismagilova R."/>
            <person name="Shah R."/>
            <person name="Sharipova M."/>
            <person name="Khaitlina S."/>
            <person name="Mardanova A."/>
        </authorList>
    </citation>
    <scope>NUCLEOTIDE SEQUENCE [LARGE SCALE GENOMIC DNA]</scope>
    <source>
        <strain evidence="2 3">A2</strain>
    </source>
</reference>
<comment type="caution">
    <text evidence="1">The sequence shown here is derived from an EMBL/GenBank/DDBJ whole genome shotgun (WGS) entry which is preliminary data.</text>
</comment>
<proteinExistence type="predicted"/>
<evidence type="ECO:0000313" key="2">
    <source>
        <dbReference type="EMBL" id="KFB86512.1"/>
    </source>
</evidence>
<sequence length="99" mass="11042">MKDMTIAIVICERELTRFIQGRICDINQGTETPRLAVAFIQKYGRGMADALSSIYGTAVAGESIIKITEGKLSLIDPDWSEKDKERFRARPADLKLTPP</sequence>
<dbReference type="Proteomes" id="UP000262210">
    <property type="component" value="Unassembled WGS sequence"/>
</dbReference>
<evidence type="ECO:0000313" key="1">
    <source>
        <dbReference type="EMBL" id="HCK01843.1"/>
    </source>
</evidence>
<dbReference type="AlphaFoldDB" id="A0A7G2JWA0"/>
<dbReference type="RefSeq" id="WP_051922626.1">
    <property type="nucleotide sequence ID" value="NZ_CAMIQM010000007.1"/>
</dbReference>
<dbReference type="GeneID" id="75284353"/>
<accession>A0A7G2JWA0</accession>
<reference evidence="1 4" key="2">
    <citation type="journal article" date="2018" name="Nat. Biotechnol.">
        <title>A standardized bacterial taxonomy based on genome phylogeny substantially revises the tree of life.</title>
        <authorList>
            <person name="Parks D.H."/>
            <person name="Chuvochina M."/>
            <person name="Waite D.W."/>
            <person name="Rinke C."/>
            <person name="Skarshewski A."/>
            <person name="Chaumeil P.A."/>
            <person name="Hugenholtz P."/>
        </authorList>
    </citation>
    <scope>NUCLEOTIDE SEQUENCE [LARGE SCALE GENOMIC DNA]</scope>
    <source>
        <strain evidence="1">UBA11264</strain>
    </source>
</reference>